<name>A0A1C7MIF1_GRIFR</name>
<accession>A0A1C7MIF1</accession>
<proteinExistence type="predicted"/>
<comment type="caution">
    <text evidence="1">The sequence shown here is derived from an EMBL/GenBank/DDBJ whole genome shotgun (WGS) entry which is preliminary data.</text>
</comment>
<evidence type="ECO:0000313" key="1">
    <source>
        <dbReference type="EMBL" id="OBZ74794.1"/>
    </source>
</evidence>
<organism evidence="1 2">
    <name type="scientific">Grifola frondosa</name>
    <name type="common">Maitake</name>
    <name type="synonym">Polyporus frondosus</name>
    <dbReference type="NCBI Taxonomy" id="5627"/>
    <lineage>
        <taxon>Eukaryota</taxon>
        <taxon>Fungi</taxon>
        <taxon>Dikarya</taxon>
        <taxon>Basidiomycota</taxon>
        <taxon>Agaricomycotina</taxon>
        <taxon>Agaricomycetes</taxon>
        <taxon>Polyporales</taxon>
        <taxon>Grifolaceae</taxon>
        <taxon>Grifola</taxon>
    </lineage>
</organism>
<reference evidence="1 2" key="1">
    <citation type="submission" date="2016-03" db="EMBL/GenBank/DDBJ databases">
        <title>Whole genome sequencing of Grifola frondosa 9006-11.</title>
        <authorList>
            <person name="Min B."/>
            <person name="Park H."/>
            <person name="Kim J.-G."/>
            <person name="Cho H."/>
            <person name="Oh Y.-L."/>
            <person name="Kong W.-S."/>
            <person name="Choi I.-G."/>
        </authorList>
    </citation>
    <scope>NUCLEOTIDE SEQUENCE [LARGE SCALE GENOMIC DNA]</scope>
    <source>
        <strain evidence="1 2">9006-11</strain>
    </source>
</reference>
<dbReference type="EMBL" id="LUGG01000005">
    <property type="protein sequence ID" value="OBZ74794.1"/>
    <property type="molecule type" value="Genomic_DNA"/>
</dbReference>
<protein>
    <submittedName>
        <fullName evidence="1">Uncharacterized protein</fullName>
    </submittedName>
</protein>
<evidence type="ECO:0000313" key="2">
    <source>
        <dbReference type="Proteomes" id="UP000092993"/>
    </source>
</evidence>
<keyword evidence="2" id="KW-1185">Reference proteome</keyword>
<dbReference type="AlphaFoldDB" id="A0A1C7MIF1"/>
<sequence length="98" mass="10810">MRDSGQVQPTAGDVWRSMRSQENLDNVKALRSRDSNRAILFHLQKRDSVEIYGVMLPGPACPRLDVPVAAVLVLSFDIIGSSHSMNVASRDTNPNADF</sequence>
<dbReference type="Proteomes" id="UP000092993">
    <property type="component" value="Unassembled WGS sequence"/>
</dbReference>
<gene>
    <name evidence="1" type="ORF">A0H81_05246</name>
</gene>